<dbReference type="AlphaFoldDB" id="D4G7N5"/>
<dbReference type="GO" id="GO:0061542">
    <property type="term" value="F:3-demethylubiquinol 3-O-methyltransferase activity"/>
    <property type="evidence" value="ECO:0007669"/>
    <property type="project" value="UniProtKB-EC"/>
</dbReference>
<dbReference type="EC" id="2.1.1.64" evidence="5"/>
<dbReference type="CDD" id="cd02440">
    <property type="entry name" value="AdoMet_MTases"/>
    <property type="match status" value="1"/>
</dbReference>
<dbReference type="Pfam" id="PF13489">
    <property type="entry name" value="Methyltransf_23"/>
    <property type="match status" value="1"/>
</dbReference>
<dbReference type="Proteomes" id="UP000001700">
    <property type="component" value="Chromosome"/>
</dbReference>
<evidence type="ECO:0000256" key="2">
    <source>
        <dbReference type="ARBA" id="ARBA00022679"/>
    </source>
</evidence>
<dbReference type="HOGENOM" id="CLU_042432_5_0_6"/>
<evidence type="ECO:0000313" key="5">
    <source>
        <dbReference type="EMBL" id="ADD79514.1"/>
    </source>
</evidence>
<evidence type="ECO:0000256" key="4">
    <source>
        <dbReference type="ARBA" id="ARBA00022691"/>
    </source>
</evidence>
<keyword evidence="1 5" id="KW-0489">Methyltransferase</keyword>
<keyword evidence="4" id="KW-0949">S-adenosyl-L-methionine</keyword>
<dbReference type="NCBIfam" id="TIGR01983">
    <property type="entry name" value="UbiG"/>
    <property type="match status" value="1"/>
</dbReference>
<dbReference type="KEGG" id="rip:RIEPE_0073"/>
<dbReference type="GO" id="GO:0010420">
    <property type="term" value="F:polyprenyldihydroxybenzoate methyltransferase activity"/>
    <property type="evidence" value="ECO:0007669"/>
    <property type="project" value="InterPro"/>
</dbReference>
<name>D4G7N5_RIEPU</name>
<accession>D4G7N5</accession>
<dbReference type="STRING" id="515618.RIEPE_0073"/>
<dbReference type="InterPro" id="IPR029063">
    <property type="entry name" value="SAM-dependent_MTases_sf"/>
</dbReference>
<dbReference type="EMBL" id="CP001085">
    <property type="protein sequence ID" value="ADD79514.1"/>
    <property type="molecule type" value="Genomic_DNA"/>
</dbReference>
<evidence type="ECO:0000256" key="1">
    <source>
        <dbReference type="ARBA" id="ARBA00022603"/>
    </source>
</evidence>
<dbReference type="SUPFAM" id="SSF53335">
    <property type="entry name" value="S-adenosyl-L-methionine-dependent methyltransferases"/>
    <property type="match status" value="1"/>
</dbReference>
<dbReference type="eggNOG" id="COG2227">
    <property type="taxonomic scope" value="Bacteria"/>
</dbReference>
<dbReference type="GO" id="GO:0032259">
    <property type="term" value="P:methylation"/>
    <property type="evidence" value="ECO:0007669"/>
    <property type="project" value="UniProtKB-KW"/>
</dbReference>
<dbReference type="Gene3D" id="3.40.50.150">
    <property type="entry name" value="Vaccinia Virus protein VP39"/>
    <property type="match status" value="1"/>
</dbReference>
<proteinExistence type="predicted"/>
<dbReference type="PANTHER" id="PTHR43464">
    <property type="entry name" value="METHYLTRANSFERASE"/>
    <property type="match status" value="1"/>
</dbReference>
<evidence type="ECO:0000313" key="6">
    <source>
        <dbReference type="Proteomes" id="UP000001700"/>
    </source>
</evidence>
<keyword evidence="6" id="KW-1185">Reference proteome</keyword>
<protein>
    <submittedName>
        <fullName evidence="5">3-demethylubiquinone-9 3-methyltransferase</fullName>
        <ecNumber evidence="5">2.1.1.64</ecNumber>
    </submittedName>
</protein>
<gene>
    <name evidence="5" type="primary">ubiG</name>
    <name evidence="5" type="ordered locus">RIEPE_0073</name>
</gene>
<dbReference type="PANTHER" id="PTHR43464:SF19">
    <property type="entry name" value="UBIQUINONE BIOSYNTHESIS O-METHYLTRANSFERASE, MITOCHONDRIAL"/>
    <property type="match status" value="1"/>
</dbReference>
<evidence type="ECO:0000256" key="3">
    <source>
        <dbReference type="ARBA" id="ARBA00022688"/>
    </source>
</evidence>
<dbReference type="InterPro" id="IPR010233">
    <property type="entry name" value="UbiG_MeTrfase"/>
</dbReference>
<keyword evidence="3" id="KW-0831">Ubiquinone biosynthesis</keyword>
<keyword evidence="2 5" id="KW-0808">Transferase</keyword>
<organism evidence="5 6">
    <name type="scientific">Riesia pediculicola (strain USDA)</name>
    <dbReference type="NCBI Taxonomy" id="515618"/>
    <lineage>
        <taxon>Bacteria</taxon>
        <taxon>Pseudomonadati</taxon>
        <taxon>Pseudomonadota</taxon>
        <taxon>Gammaproteobacteria</taxon>
        <taxon>Enterobacterales</taxon>
        <taxon>Enterobacteriaceae</taxon>
        <taxon>Candidatus Riesia</taxon>
    </lineage>
</organism>
<sequence>MKKNEMSFEKKNVDFDEIKKFDKSYFDFYKKSGMYFFLYKMNTLRLEFILDCCNGLFGKKILDVGCGGGILSESMTKKGGIVTGIDMSKKMLEIAKFQASKKKMKISYLLETIEQHVKKNRNKYDIITCMEMLEHVPNPKSIVLSCNKLIKKGGHVLFSTINRSIKSWFFLIFFAEKILKIFPKNTHNVQKFISPCELLDWIDQTKMKEKHIIGLNYNFFLNKFYFRDNLDINYMIHAVSS</sequence>
<reference evidence="5" key="1">
    <citation type="submission" date="2008-05" db="EMBL/GenBank/DDBJ databases">
        <title>Genome sequence of Riesia pediculicola USDA.</title>
        <authorList>
            <person name="Kirkness E.F."/>
        </authorList>
    </citation>
    <scope>NUCLEOTIDE SEQUENCE [LARGE SCALE GENOMIC DNA]</scope>
    <source>
        <strain evidence="5">USDA</strain>
    </source>
</reference>